<evidence type="ECO:0000256" key="3">
    <source>
        <dbReference type="ARBA" id="ARBA00022989"/>
    </source>
</evidence>
<dbReference type="SMART" id="SM00228">
    <property type="entry name" value="PDZ"/>
    <property type="match status" value="2"/>
</dbReference>
<feature type="transmembrane region" description="Helical" evidence="5">
    <location>
        <begin position="201"/>
        <end position="220"/>
    </location>
</feature>
<protein>
    <submittedName>
        <fullName evidence="7">Site-2 protease family protein</fullName>
    </submittedName>
</protein>
<dbReference type="InterPro" id="IPR036034">
    <property type="entry name" value="PDZ_sf"/>
</dbReference>
<dbReference type="AlphaFoldDB" id="A0ABD5NZ16"/>
<dbReference type="Gene3D" id="2.30.42.10">
    <property type="match status" value="3"/>
</dbReference>
<evidence type="ECO:0000256" key="5">
    <source>
        <dbReference type="SAM" id="Phobius"/>
    </source>
</evidence>
<organism evidence="7 8">
    <name type="scientific">Natribaculum luteum</name>
    <dbReference type="NCBI Taxonomy" id="1586232"/>
    <lineage>
        <taxon>Archaea</taxon>
        <taxon>Methanobacteriati</taxon>
        <taxon>Methanobacteriota</taxon>
        <taxon>Stenosarchaea group</taxon>
        <taxon>Halobacteria</taxon>
        <taxon>Halobacteriales</taxon>
        <taxon>Natrialbaceae</taxon>
        <taxon>Natribaculum</taxon>
    </lineage>
</organism>
<feature type="transmembrane region" description="Helical" evidence="5">
    <location>
        <begin position="523"/>
        <end position="541"/>
    </location>
</feature>
<gene>
    <name evidence="7" type="ORF">ACFOZ7_09920</name>
</gene>
<dbReference type="RefSeq" id="WP_246965946.1">
    <property type="nucleotide sequence ID" value="NZ_CP095397.1"/>
</dbReference>
<evidence type="ECO:0000259" key="6">
    <source>
        <dbReference type="PROSITE" id="PS50106"/>
    </source>
</evidence>
<evidence type="ECO:0000313" key="8">
    <source>
        <dbReference type="Proteomes" id="UP001595821"/>
    </source>
</evidence>
<evidence type="ECO:0000256" key="1">
    <source>
        <dbReference type="ARBA" id="ARBA00004127"/>
    </source>
</evidence>
<evidence type="ECO:0000256" key="2">
    <source>
        <dbReference type="ARBA" id="ARBA00022692"/>
    </source>
</evidence>
<dbReference type="PROSITE" id="PS50106">
    <property type="entry name" value="PDZ"/>
    <property type="match status" value="1"/>
</dbReference>
<keyword evidence="7" id="KW-0645">Protease</keyword>
<dbReference type="GO" id="GO:0006508">
    <property type="term" value="P:proteolysis"/>
    <property type="evidence" value="ECO:0007669"/>
    <property type="project" value="UniProtKB-KW"/>
</dbReference>
<dbReference type="Pfam" id="PF02163">
    <property type="entry name" value="Peptidase_M50"/>
    <property type="match status" value="1"/>
</dbReference>
<feature type="transmembrane region" description="Helical" evidence="5">
    <location>
        <begin position="20"/>
        <end position="39"/>
    </location>
</feature>
<dbReference type="Proteomes" id="UP001595821">
    <property type="component" value="Unassembled WGS sequence"/>
</dbReference>
<dbReference type="GeneID" id="71853954"/>
<keyword evidence="4 5" id="KW-0472">Membrane</keyword>
<dbReference type="InterPro" id="IPR041489">
    <property type="entry name" value="PDZ_6"/>
</dbReference>
<evidence type="ECO:0000256" key="4">
    <source>
        <dbReference type="ARBA" id="ARBA00023136"/>
    </source>
</evidence>
<keyword evidence="2 5" id="KW-0812">Transmembrane</keyword>
<comment type="subcellular location">
    <subcellularLocation>
        <location evidence="1">Endomembrane system</location>
        <topology evidence="1">Multi-pass membrane protein</topology>
    </subcellularLocation>
</comment>
<reference evidence="7 8" key="1">
    <citation type="journal article" date="2014" name="Int. J. Syst. Evol. Microbiol.">
        <title>Complete genome sequence of Corynebacterium casei LMG S-19264T (=DSM 44701T), isolated from a smear-ripened cheese.</title>
        <authorList>
            <consortium name="US DOE Joint Genome Institute (JGI-PGF)"/>
            <person name="Walter F."/>
            <person name="Albersmeier A."/>
            <person name="Kalinowski J."/>
            <person name="Ruckert C."/>
        </authorList>
    </citation>
    <scope>NUCLEOTIDE SEQUENCE [LARGE SCALE GENOMIC DNA]</scope>
    <source>
        <strain evidence="7 8">IBRC-M 10912</strain>
    </source>
</reference>
<sequence>MDYGSSPFAFFAFVDAVTSGPLAWVLVGIGIYWLAILVLKQRDLLPSYVGTQGPILTIHTKRGRAFLDWLARPKRFWRAWANVGVGIALVVMVGMFVFLLTAAISSLQTTEPTSVQQPRNILVIPGVNDFLPLSATPGIVFGLLVGLVVHEGGHGLLCRVEDINIKSMGVAMLAILPVGAFVEPDEKEQYEASRGGQTRMFAAGVTNNFAVTIVAFALLFGPVVGSIGVAPGAAVGGVAPGSPAEDAGITPNDRITAIDGTQVEDNDDLETALEATEGDEVTVELDGEKTVPVERSVLVTAAVDDGPTGIQTGDRIVAVDDEPVATESGFFDAVGDSERVTLTIERSDGERVEREVPIGAATQVAADGPLERAGAPAEETLVITTFDGQRVTTYDDLSRLLSETSPNDEVVVAGYLDGERVEYTVTLDEHPQSGSGFLGIVGAQGVSGFSVNDVGIQLYPAQEYLVVLGGEGESNGTTVTNSFLGKIVLVLMLPIAGILPGFLPFNFAGFTGGIENFYEVQGLLSPLGDGTVFAIANMLFWTGWINIQLGFFNCIPAFPLDGGHILRTSTEAVLSRLPINATRGMVRTVTTTVGLTMLVSFLLMVFGPTLFAG</sequence>
<dbReference type="GO" id="GO:0008233">
    <property type="term" value="F:peptidase activity"/>
    <property type="evidence" value="ECO:0007669"/>
    <property type="project" value="UniProtKB-KW"/>
</dbReference>
<dbReference type="Pfam" id="PF17820">
    <property type="entry name" value="PDZ_6"/>
    <property type="match status" value="1"/>
</dbReference>
<dbReference type="InterPro" id="IPR008915">
    <property type="entry name" value="Peptidase_M50"/>
</dbReference>
<feature type="transmembrane region" description="Helical" evidence="5">
    <location>
        <begin position="79"/>
        <end position="104"/>
    </location>
</feature>
<dbReference type="EMBL" id="JBHSDJ010000029">
    <property type="protein sequence ID" value="MFC4247311.1"/>
    <property type="molecule type" value="Genomic_DNA"/>
</dbReference>
<dbReference type="PANTHER" id="PTHR13325:SF3">
    <property type="entry name" value="MEMBRANE-BOUND TRANSCRIPTION FACTOR SITE-2 PROTEASE"/>
    <property type="match status" value="1"/>
</dbReference>
<proteinExistence type="predicted"/>
<dbReference type="InterPro" id="IPR001478">
    <property type="entry name" value="PDZ"/>
</dbReference>
<feature type="transmembrane region" description="Helical" evidence="5">
    <location>
        <begin position="483"/>
        <end position="503"/>
    </location>
</feature>
<dbReference type="PANTHER" id="PTHR13325">
    <property type="entry name" value="PROTEASE M50 MEMBRANE-BOUND TRANSCRIPTION FACTOR SITE 2 PROTEASE"/>
    <property type="match status" value="1"/>
</dbReference>
<accession>A0ABD5NZ16</accession>
<evidence type="ECO:0000313" key="7">
    <source>
        <dbReference type="EMBL" id="MFC4247311.1"/>
    </source>
</evidence>
<name>A0ABD5NZ16_9EURY</name>
<dbReference type="InterPro" id="IPR001193">
    <property type="entry name" value="MBTPS2"/>
</dbReference>
<comment type="caution">
    <text evidence="7">The sequence shown here is derived from an EMBL/GenBank/DDBJ whole genome shotgun (WGS) entry which is preliminary data.</text>
</comment>
<keyword evidence="7" id="KW-0378">Hydrolase</keyword>
<feature type="transmembrane region" description="Helical" evidence="5">
    <location>
        <begin position="593"/>
        <end position="612"/>
    </location>
</feature>
<dbReference type="CDD" id="cd06159">
    <property type="entry name" value="S2P-M50_PDZ_Arch"/>
    <property type="match status" value="1"/>
</dbReference>
<feature type="transmembrane region" description="Helical" evidence="5">
    <location>
        <begin position="130"/>
        <end position="151"/>
    </location>
</feature>
<keyword evidence="3 5" id="KW-1133">Transmembrane helix</keyword>
<feature type="domain" description="PDZ" evidence="6">
    <location>
        <begin position="225"/>
        <end position="265"/>
    </location>
</feature>
<dbReference type="SUPFAM" id="SSF50156">
    <property type="entry name" value="PDZ domain-like"/>
    <property type="match status" value="3"/>
</dbReference>
<dbReference type="GO" id="GO:0012505">
    <property type="term" value="C:endomembrane system"/>
    <property type="evidence" value="ECO:0007669"/>
    <property type="project" value="UniProtKB-SubCell"/>
</dbReference>